<dbReference type="RefSeq" id="WP_210036724.1">
    <property type="nucleotide sequence ID" value="NZ_JAGINU010000003.1"/>
</dbReference>
<proteinExistence type="inferred from homology"/>
<dbReference type="Proteomes" id="UP001519295">
    <property type="component" value="Unassembled WGS sequence"/>
</dbReference>
<dbReference type="InterPro" id="IPR058740">
    <property type="entry name" value="MurL_N"/>
</dbReference>
<comment type="pathway">
    <text evidence="1">Cell wall biogenesis; peptidoglycan biosynthesis.</text>
</comment>
<keyword evidence="1" id="KW-0133">Cell shape</keyword>
<evidence type="ECO:0000256" key="1">
    <source>
        <dbReference type="HAMAP-Rule" id="MF_02209"/>
    </source>
</evidence>
<dbReference type="InterPro" id="IPR058741">
    <property type="entry name" value="MurL_C"/>
</dbReference>
<comment type="caution">
    <text evidence="4">The sequence shown here is derived from an EMBL/GenBank/DDBJ whole genome shotgun (WGS) entry which is preliminary data.</text>
</comment>
<keyword evidence="1" id="KW-0131">Cell cycle</keyword>
<organism evidence="4 5">
    <name type="scientific">Pseudonocardia parietis</name>
    <dbReference type="NCBI Taxonomy" id="570936"/>
    <lineage>
        <taxon>Bacteria</taxon>
        <taxon>Bacillati</taxon>
        <taxon>Actinomycetota</taxon>
        <taxon>Actinomycetes</taxon>
        <taxon>Pseudonocardiales</taxon>
        <taxon>Pseudonocardiaceae</taxon>
        <taxon>Pseudonocardia</taxon>
    </lineage>
</organism>
<keyword evidence="1" id="KW-0961">Cell wall biogenesis/degradation</keyword>
<dbReference type="Pfam" id="PF26299">
    <property type="entry name" value="MurL_N"/>
    <property type="match status" value="1"/>
</dbReference>
<evidence type="ECO:0000313" key="4">
    <source>
        <dbReference type="EMBL" id="MBP2371579.1"/>
    </source>
</evidence>
<dbReference type="EMBL" id="JAGINU010000003">
    <property type="protein sequence ID" value="MBP2371579.1"/>
    <property type="molecule type" value="Genomic_DNA"/>
</dbReference>
<comment type="function">
    <text evidence="1">Cell wall formation. Catalyzes epimerization of the terminal L-glutamate in UDP-N-acetyl-alpha-D-muramoyl-L-alanyl-L-glutamate.</text>
</comment>
<keyword evidence="5" id="KW-1185">Reference proteome</keyword>
<dbReference type="Pfam" id="PF26298">
    <property type="entry name" value="MurL_epimerase_C"/>
    <property type="match status" value="1"/>
</dbReference>
<dbReference type="HAMAP" id="MF_02209">
    <property type="entry name" value="MurL"/>
    <property type="match status" value="1"/>
</dbReference>
<evidence type="ECO:0000259" key="3">
    <source>
        <dbReference type="Pfam" id="PF26299"/>
    </source>
</evidence>
<sequence length="467" mass="50886">MDWLDESRFADIHTFVYSGMRFDPETGVADFDFVHEGSTQRLSFTETIEFPLPAGGPDPAVLEPFTRVLELLYIAVGTVYYKTVAPETVAADSMPLSPAAAQWAEQLYHHGLAEFAYRWTLEHVLDVPVRTQRKAPARQHHDQAAAGRVPVVAMGGGRDSIVALETLTASGVEPATFTVTRRPTATIAELMAQGPGPALSIVRRPDPRMTRMLAENVLRIGHVPVTAINSMAGVALSVLHGLGPVVMANERSADEGNMTWRGRQINHQWSKTRDAEQLFVEAVREHAGISTACFSLLGGLSELAISRLFASTTTYDALLTSCNVAARRVREEPARRWCHDCAKCRFVFLGLAPFMDTARLVGIVGHNLLDDPAQLPGYRELVGLAGHKPFECVGEVTEARVAVAMLAEDSRWRDAAVVADLAARLPPVPESATAQVWRADQAHAAPRAYRHALERWSASAKATQGGS</sequence>
<dbReference type="EC" id="5.1.1.23" evidence="1"/>
<gene>
    <name evidence="1" type="primary">murL</name>
    <name evidence="4" type="ORF">JOF36_007352</name>
</gene>
<keyword evidence="1" id="KW-0132">Cell division</keyword>
<dbReference type="InterPro" id="IPR043689">
    <property type="entry name" value="MurL"/>
</dbReference>
<protein>
    <recommendedName>
        <fullName evidence="1">UDP-N-acetyl-alpha-D-muramoyl-L-alanyl-L-glutamate epimerase</fullName>
        <ecNumber evidence="1">5.1.1.23</ecNumber>
    </recommendedName>
    <alternativeName>
        <fullName evidence="1">UDP-MurNAc-L-Ala-L-Glu epimerase</fullName>
    </alternativeName>
</protein>
<feature type="domain" description="MurL C-terminal" evidence="2">
    <location>
        <begin position="319"/>
        <end position="433"/>
    </location>
</feature>
<keyword evidence="1" id="KW-0573">Peptidoglycan synthesis</keyword>
<feature type="domain" description="MurL N-terminal" evidence="3">
    <location>
        <begin position="10"/>
        <end position="296"/>
    </location>
</feature>
<comment type="catalytic activity">
    <reaction evidence="1">
        <text>UDP-N-acetyl-alpha-D-muramoyl-L-alanyl-L-glutamate + ATP + H2O = UDP-N-acetyl-alpha-D-muramoyl-L-alanyl-D-glutamate + AMP + diphosphate + H(+)</text>
        <dbReference type="Rhea" id="RHEA:58812"/>
        <dbReference type="ChEBI" id="CHEBI:15377"/>
        <dbReference type="ChEBI" id="CHEBI:15378"/>
        <dbReference type="ChEBI" id="CHEBI:30616"/>
        <dbReference type="ChEBI" id="CHEBI:33019"/>
        <dbReference type="ChEBI" id="CHEBI:83900"/>
        <dbReference type="ChEBI" id="CHEBI:142725"/>
        <dbReference type="ChEBI" id="CHEBI:456215"/>
        <dbReference type="EC" id="5.1.1.23"/>
    </reaction>
</comment>
<evidence type="ECO:0000259" key="2">
    <source>
        <dbReference type="Pfam" id="PF26298"/>
    </source>
</evidence>
<evidence type="ECO:0000313" key="5">
    <source>
        <dbReference type="Proteomes" id="UP001519295"/>
    </source>
</evidence>
<accession>A0ABS4W5U1</accession>
<comment type="similarity">
    <text evidence="1">Belongs to the MurL family.</text>
</comment>
<keyword evidence="1" id="KW-0413">Isomerase</keyword>
<name>A0ABS4W5U1_9PSEU</name>
<reference evidence="4 5" key="1">
    <citation type="submission" date="2021-03" db="EMBL/GenBank/DDBJ databases">
        <title>Sequencing the genomes of 1000 actinobacteria strains.</title>
        <authorList>
            <person name="Klenk H.-P."/>
        </authorList>
    </citation>
    <scope>NUCLEOTIDE SEQUENCE [LARGE SCALE GENOMIC DNA]</scope>
    <source>
        <strain evidence="4 5">DSM 45256</strain>
    </source>
</reference>